<evidence type="ECO:0000256" key="2">
    <source>
        <dbReference type="ARBA" id="ARBA00004496"/>
    </source>
</evidence>
<dbReference type="PANTHER" id="PTHR10012:SF0">
    <property type="entry name" value="SERINE_THREONINE-PROTEIN PHOSPHATASE 2A ACTIVATOR"/>
    <property type="match status" value="1"/>
</dbReference>
<dbReference type="InterPro" id="IPR004327">
    <property type="entry name" value="Phstyr_phstse_ac"/>
</dbReference>
<evidence type="ECO:0000256" key="4">
    <source>
        <dbReference type="ARBA" id="ARBA00013194"/>
    </source>
</evidence>
<dbReference type="GO" id="GO:0005634">
    <property type="term" value="C:nucleus"/>
    <property type="evidence" value="ECO:0007669"/>
    <property type="project" value="TreeGrafter"/>
</dbReference>
<protein>
    <recommendedName>
        <fullName evidence="8 10">Serine/threonine-protein phosphatase 2A activator</fullName>
        <ecNumber evidence="4 10">5.2.1.8</ecNumber>
    </recommendedName>
    <alternativeName>
        <fullName evidence="9 10">Phosphotyrosyl phosphatase activator</fullName>
    </alternativeName>
</protein>
<keyword evidence="6 10" id="KW-0697">Rotamase</keyword>
<feature type="compositionally biased region" description="Polar residues" evidence="11">
    <location>
        <begin position="408"/>
        <end position="424"/>
    </location>
</feature>
<keyword evidence="13" id="KW-1185">Reference proteome</keyword>
<evidence type="ECO:0000256" key="11">
    <source>
        <dbReference type="SAM" id="MobiDB-lite"/>
    </source>
</evidence>
<dbReference type="CDD" id="cd04087">
    <property type="entry name" value="PTPA"/>
    <property type="match status" value="1"/>
</dbReference>
<evidence type="ECO:0000256" key="5">
    <source>
        <dbReference type="ARBA" id="ARBA00022490"/>
    </source>
</evidence>
<accession>A0A914HD27</accession>
<dbReference type="PANTHER" id="PTHR10012">
    <property type="entry name" value="SERINE/THREONINE-PROTEIN PHOSPHATASE 2A REGULATORY SUBUNIT B"/>
    <property type="match status" value="1"/>
</dbReference>
<evidence type="ECO:0000313" key="13">
    <source>
        <dbReference type="Proteomes" id="UP000887572"/>
    </source>
</evidence>
<dbReference type="FunFam" id="1.20.120.1150:FF:000002">
    <property type="entry name" value="Serine/threonine-protein phosphatase 2A activator"/>
    <property type="match status" value="1"/>
</dbReference>
<evidence type="ECO:0000313" key="14">
    <source>
        <dbReference type="WBParaSite" id="Gr19_v10_g15506.t1"/>
    </source>
</evidence>
<reference evidence="14" key="1">
    <citation type="submission" date="2022-11" db="UniProtKB">
        <authorList>
            <consortium name="WormBaseParasite"/>
        </authorList>
    </citation>
    <scope>IDENTIFICATION</scope>
</reference>
<feature type="domain" description="SET" evidence="12">
    <location>
        <begin position="542"/>
        <end position="656"/>
    </location>
</feature>
<dbReference type="GO" id="GO:0005737">
    <property type="term" value="C:cytoplasm"/>
    <property type="evidence" value="ECO:0007669"/>
    <property type="project" value="UniProtKB-SubCell"/>
</dbReference>
<comment type="function">
    <text evidence="10">PPIases accelerate the folding of proteins. It catalyzes the cis-trans isomerization of proline imidic peptide bonds in oligopeptides.</text>
</comment>
<dbReference type="EC" id="5.2.1.8" evidence="4 10"/>
<dbReference type="InterPro" id="IPR037218">
    <property type="entry name" value="PTPA_sf"/>
</dbReference>
<dbReference type="AlphaFoldDB" id="A0A914HD27"/>
<keyword evidence="7 10" id="KW-0413">Isomerase</keyword>
<dbReference type="InterPro" id="IPR046341">
    <property type="entry name" value="SET_dom_sf"/>
</dbReference>
<keyword evidence="5 10" id="KW-0963">Cytoplasm</keyword>
<dbReference type="InterPro" id="IPR001214">
    <property type="entry name" value="SET_dom"/>
</dbReference>
<evidence type="ECO:0000256" key="1">
    <source>
        <dbReference type="ARBA" id="ARBA00000971"/>
    </source>
</evidence>
<dbReference type="GO" id="GO:0000159">
    <property type="term" value="C:protein phosphatase type 2A complex"/>
    <property type="evidence" value="ECO:0007669"/>
    <property type="project" value="TreeGrafter"/>
</dbReference>
<evidence type="ECO:0000256" key="6">
    <source>
        <dbReference type="ARBA" id="ARBA00023110"/>
    </source>
</evidence>
<dbReference type="PROSITE" id="PS50280">
    <property type="entry name" value="SET"/>
    <property type="match status" value="1"/>
</dbReference>
<dbReference type="GO" id="GO:0003755">
    <property type="term" value="F:peptidyl-prolyl cis-trans isomerase activity"/>
    <property type="evidence" value="ECO:0007669"/>
    <property type="project" value="UniProtKB-KW"/>
</dbReference>
<proteinExistence type="inferred from homology"/>
<dbReference type="Proteomes" id="UP000887572">
    <property type="component" value="Unplaced"/>
</dbReference>
<evidence type="ECO:0000256" key="3">
    <source>
        <dbReference type="ARBA" id="ARBA00011019"/>
    </source>
</evidence>
<sequence>MCHFKKSGGREKDGVESNFTKLRFVSEINTQTGRSNPPPLDLLKPTFCTQRITFPQREIMSIGDVSKWLKSEAHQKFMTFLRCLNSAVKSVSTTSINVTVGETANKIISILDILEAWIDEYPPEDMGKQRFGNKSFKKWFERFVSEGENLLSDLLSEKLKPAVVELWPYLMDSFGNSTRIDYGSGHEAAFVVFLFCLYQLDVLNSPEDDQASVLRIFHRYLKLVRRLQCEYRMEPAGSRGVHAIDDFQFLPFLFGSAQLIDSKQRLIPDYYLRSEMVTQYQSDNLFFEAIQYINQTKVGAFYEHSNQLYNISAVNTWERINEGMFKMYEGEVLKKFPVVQHFLFGTLFAIKEKKTFFINMEDEVKMATEVSNNSFVESKPNDEGPSLGSLGAFLNRFRQMDAKKLHQLASNSAAATQSNGTSETTQKDANAEPSNAASREKMLEVVYGNKLPAKEKPKVMCFVVDAHERRIRIMSRDEQKKQECFALFLDEITDDQLTRFGKSVKDSEADNSDAFVHCDKYRVPSSSSPAETEDRAAATLPAFLYIQNSSIPGAGKGVFTKVDIPVGIVFGPYEGVLTQNVKEMEVSPYAWELRTGNGKTSYYVDAKDARYSNWMRYINSPRNESEQNLIAFQYQGSVYYRVFKPIDRSAELLIIR</sequence>
<evidence type="ECO:0000256" key="10">
    <source>
        <dbReference type="RuleBase" id="RU361210"/>
    </source>
</evidence>
<comment type="subcellular location">
    <subcellularLocation>
        <location evidence="2 10">Cytoplasm</location>
    </subcellularLocation>
</comment>
<evidence type="ECO:0000256" key="8">
    <source>
        <dbReference type="ARBA" id="ARBA00044786"/>
    </source>
</evidence>
<dbReference type="GO" id="GO:0008160">
    <property type="term" value="F:protein tyrosine phosphatase activator activity"/>
    <property type="evidence" value="ECO:0007669"/>
    <property type="project" value="TreeGrafter"/>
</dbReference>
<dbReference type="Pfam" id="PF21549">
    <property type="entry name" value="PRDM2_PR"/>
    <property type="match status" value="1"/>
</dbReference>
<dbReference type="Pfam" id="PF03095">
    <property type="entry name" value="PTPA"/>
    <property type="match status" value="1"/>
</dbReference>
<dbReference type="Gene3D" id="1.20.120.1150">
    <property type="match status" value="1"/>
</dbReference>
<evidence type="ECO:0000256" key="7">
    <source>
        <dbReference type="ARBA" id="ARBA00023235"/>
    </source>
</evidence>
<dbReference type="GO" id="GO:0007052">
    <property type="term" value="P:mitotic spindle organization"/>
    <property type="evidence" value="ECO:0007669"/>
    <property type="project" value="TreeGrafter"/>
</dbReference>
<name>A0A914HD27_GLORO</name>
<comment type="catalytic activity">
    <reaction evidence="1 10">
        <text>[protein]-peptidylproline (omega=180) = [protein]-peptidylproline (omega=0)</text>
        <dbReference type="Rhea" id="RHEA:16237"/>
        <dbReference type="Rhea" id="RHEA-COMP:10747"/>
        <dbReference type="Rhea" id="RHEA-COMP:10748"/>
        <dbReference type="ChEBI" id="CHEBI:83833"/>
        <dbReference type="ChEBI" id="CHEBI:83834"/>
        <dbReference type="EC" id="5.2.1.8"/>
    </reaction>
</comment>
<evidence type="ECO:0000259" key="12">
    <source>
        <dbReference type="PROSITE" id="PS50280"/>
    </source>
</evidence>
<dbReference type="InterPro" id="IPR043170">
    <property type="entry name" value="PTPA_C_lid"/>
</dbReference>
<dbReference type="SUPFAM" id="SSF82199">
    <property type="entry name" value="SET domain"/>
    <property type="match status" value="1"/>
</dbReference>
<organism evidence="13 14">
    <name type="scientific">Globodera rostochiensis</name>
    <name type="common">Golden nematode worm</name>
    <name type="synonym">Heterodera rostochiensis</name>
    <dbReference type="NCBI Taxonomy" id="31243"/>
    <lineage>
        <taxon>Eukaryota</taxon>
        <taxon>Metazoa</taxon>
        <taxon>Ecdysozoa</taxon>
        <taxon>Nematoda</taxon>
        <taxon>Chromadorea</taxon>
        <taxon>Rhabditida</taxon>
        <taxon>Tylenchina</taxon>
        <taxon>Tylenchomorpha</taxon>
        <taxon>Tylenchoidea</taxon>
        <taxon>Heteroderidae</taxon>
        <taxon>Heteroderinae</taxon>
        <taxon>Globodera</taxon>
    </lineage>
</organism>
<feature type="region of interest" description="Disordered" evidence="11">
    <location>
        <begin position="408"/>
        <end position="437"/>
    </location>
</feature>
<comment type="similarity">
    <text evidence="3 10">Belongs to the PTPA-type PPIase family.</text>
</comment>
<evidence type="ECO:0000256" key="9">
    <source>
        <dbReference type="ARBA" id="ARBA00044820"/>
    </source>
</evidence>
<dbReference type="SUPFAM" id="SSF140984">
    <property type="entry name" value="PTPA-like"/>
    <property type="match status" value="1"/>
</dbReference>
<dbReference type="WBParaSite" id="Gr19_v10_g15506.t1">
    <property type="protein sequence ID" value="Gr19_v10_g15506.t1"/>
    <property type="gene ID" value="Gr19_v10_g15506"/>
</dbReference>
<dbReference type="Gene3D" id="2.170.270.10">
    <property type="entry name" value="SET domain"/>
    <property type="match status" value="1"/>
</dbReference>